<name>A0A0H3U7Q7_9BACT</name>
<reference evidence="1" key="1">
    <citation type="submission" date="2013-08" db="EMBL/GenBank/DDBJ databases">
        <title>Comparison of modified E. coli strains.</title>
        <authorList>
            <person name="Juergensen J."/>
            <person name="Bonge A."/>
            <person name="Streit W.R."/>
        </authorList>
    </citation>
    <scope>NUCLEOTIDE SEQUENCE</scope>
</reference>
<organism evidence="1">
    <name type="scientific">uncultured bacterium fosmid pJB39A3</name>
    <dbReference type="NCBI Taxonomy" id="1478063"/>
    <lineage>
        <taxon>Bacteria</taxon>
        <taxon>environmental samples</taxon>
    </lineage>
</organism>
<protein>
    <recommendedName>
        <fullName evidence="2">DUF4003 domain-containing protein</fullName>
    </recommendedName>
</protein>
<evidence type="ECO:0000313" key="1">
    <source>
        <dbReference type="EMBL" id="AIF26520.1"/>
    </source>
</evidence>
<dbReference type="Pfam" id="PF13170">
    <property type="entry name" value="DUF4003"/>
    <property type="match status" value="1"/>
</dbReference>
<dbReference type="EMBL" id="KF540235">
    <property type="protein sequence ID" value="AIF26520.1"/>
    <property type="molecule type" value="Genomic_DNA"/>
</dbReference>
<dbReference type="AlphaFoldDB" id="A0A0H3U7Q7"/>
<evidence type="ECO:0008006" key="2">
    <source>
        <dbReference type="Google" id="ProtNLM"/>
    </source>
</evidence>
<dbReference type="InterPro" id="IPR025062">
    <property type="entry name" value="DUF4003"/>
</dbReference>
<accession>A0A0H3U7Q7</accession>
<sequence length="331" mass="36561">MNENIKQTCDLIVENRDALAKKMFWEMDANAYSIMAGLLTTAGGIEADAARYQECKEILKKNAAIFSELRGFSGAMVVIKMMAQADPEAYIKGVSEVYGKLRNIHKLTASPYMVMAAMNIYSHQGTDLSDADIERLEELYKVLKKQHPMLVDDGDRGYLSMIVTSGMDLDTVPGRINDAYEVCKKLSIDKNSVHSMAQILAFSDKSPEEKFEFVDGVLKGLAKNHTPISKTEGLAVLGALALLNIPREQLINDITDASNYLKSKSGFRWYNEGKRLRTVYAALAVFLTYAKDKESLAGAISANIAMNIAEELMMLIIMIAIVTSISSSKGR</sequence>
<proteinExistence type="predicted"/>